<organism evidence="1 2">
    <name type="scientific">Burkholderia phage BcepSauron</name>
    <dbReference type="NCBI Taxonomy" id="2530033"/>
    <lineage>
        <taxon>Viruses</taxon>
        <taxon>Duplodnaviria</taxon>
        <taxon>Heunggongvirae</taxon>
        <taxon>Uroviricota</taxon>
        <taxon>Caudoviricetes</taxon>
        <taxon>Sarumanvirus</taxon>
        <taxon>Sarumanvirus bcepsauron</taxon>
    </lineage>
</organism>
<gene>
    <name evidence="1" type="ORF">BcepSauron_140</name>
</gene>
<evidence type="ECO:0000313" key="2">
    <source>
        <dbReference type="Proteomes" id="UP000301424"/>
    </source>
</evidence>
<reference evidence="1 2" key="1">
    <citation type="submission" date="2019-02" db="EMBL/GenBank/DDBJ databases">
        <title>Complete genome sequence of Burkholderia cenocepacia phage BcepSauron.</title>
        <authorList>
            <person name="Park K."/>
            <person name="Gonzalez C."/>
            <person name="Liu M."/>
            <person name="Gill J."/>
        </authorList>
    </citation>
    <scope>NUCLEOTIDE SEQUENCE [LARGE SCALE GENOMIC DNA]</scope>
</reference>
<dbReference type="Proteomes" id="UP000301424">
    <property type="component" value="Segment"/>
</dbReference>
<protein>
    <submittedName>
        <fullName evidence="1">Uncharacterized protein</fullName>
    </submittedName>
</protein>
<evidence type="ECO:0000313" key="1">
    <source>
        <dbReference type="EMBL" id="QBQ74520.1"/>
    </source>
</evidence>
<keyword evidence="2" id="KW-1185">Reference proteome</keyword>
<sequence length="153" mass="17106">MEHVTDEVVLRMNAFDAALKGLTGPQIGRGITEYLIPGINYKQSSKVSLRYAWATRESCLAKKKLSDFTLDEIREAAIKYQAKLDDDGDDLWISSSKSKIARKAKPTGNPITILTTVEVDALRLVLQHTEMTSRRREGSKLDRAIKLLSKVVS</sequence>
<name>A0A482MN57_9CAUD</name>
<dbReference type="EMBL" id="MK552141">
    <property type="protein sequence ID" value="QBQ74520.1"/>
    <property type="molecule type" value="Genomic_DNA"/>
</dbReference>
<accession>A0A482MN57</accession>
<proteinExistence type="predicted"/>